<dbReference type="EMBL" id="MU275860">
    <property type="protein sequence ID" value="KAI0050639.1"/>
    <property type="molecule type" value="Genomic_DNA"/>
</dbReference>
<name>A0ACB8S2X6_9AGAM</name>
<evidence type="ECO:0000313" key="1">
    <source>
        <dbReference type="EMBL" id="KAI0050639.1"/>
    </source>
</evidence>
<gene>
    <name evidence="1" type="ORF">FA95DRAFT_579402</name>
</gene>
<comment type="caution">
    <text evidence="1">The sequence shown here is derived from an EMBL/GenBank/DDBJ whole genome shotgun (WGS) entry which is preliminary data.</text>
</comment>
<proteinExistence type="predicted"/>
<protein>
    <submittedName>
        <fullName evidence="1">Uncharacterized protein</fullName>
    </submittedName>
</protein>
<dbReference type="Proteomes" id="UP000814033">
    <property type="component" value="Unassembled WGS sequence"/>
</dbReference>
<keyword evidence="2" id="KW-1185">Reference proteome</keyword>
<accession>A0ACB8S2X6</accession>
<reference evidence="1" key="1">
    <citation type="submission" date="2021-02" db="EMBL/GenBank/DDBJ databases">
        <authorList>
            <consortium name="DOE Joint Genome Institute"/>
            <person name="Ahrendt S."/>
            <person name="Looney B.P."/>
            <person name="Miyauchi S."/>
            <person name="Morin E."/>
            <person name="Drula E."/>
            <person name="Courty P.E."/>
            <person name="Chicoki N."/>
            <person name="Fauchery L."/>
            <person name="Kohler A."/>
            <person name="Kuo A."/>
            <person name="Labutti K."/>
            <person name="Pangilinan J."/>
            <person name="Lipzen A."/>
            <person name="Riley R."/>
            <person name="Andreopoulos W."/>
            <person name="He G."/>
            <person name="Johnson J."/>
            <person name="Barry K.W."/>
            <person name="Grigoriev I.V."/>
            <person name="Nagy L."/>
            <person name="Hibbett D."/>
            <person name="Henrissat B."/>
            <person name="Matheny P.B."/>
            <person name="Labbe J."/>
            <person name="Martin F."/>
        </authorList>
    </citation>
    <scope>NUCLEOTIDE SEQUENCE</scope>
    <source>
        <strain evidence="1">FP105234-sp</strain>
    </source>
</reference>
<organism evidence="1 2">
    <name type="scientific">Auriscalpium vulgare</name>
    <dbReference type="NCBI Taxonomy" id="40419"/>
    <lineage>
        <taxon>Eukaryota</taxon>
        <taxon>Fungi</taxon>
        <taxon>Dikarya</taxon>
        <taxon>Basidiomycota</taxon>
        <taxon>Agaricomycotina</taxon>
        <taxon>Agaricomycetes</taxon>
        <taxon>Russulales</taxon>
        <taxon>Auriscalpiaceae</taxon>
        <taxon>Auriscalpium</taxon>
    </lineage>
</organism>
<reference evidence="1" key="2">
    <citation type="journal article" date="2022" name="New Phytol.">
        <title>Evolutionary transition to the ectomycorrhizal habit in the genomes of a hyperdiverse lineage of mushroom-forming fungi.</title>
        <authorList>
            <person name="Looney B."/>
            <person name="Miyauchi S."/>
            <person name="Morin E."/>
            <person name="Drula E."/>
            <person name="Courty P.E."/>
            <person name="Kohler A."/>
            <person name="Kuo A."/>
            <person name="LaButti K."/>
            <person name="Pangilinan J."/>
            <person name="Lipzen A."/>
            <person name="Riley R."/>
            <person name="Andreopoulos W."/>
            <person name="He G."/>
            <person name="Johnson J."/>
            <person name="Nolan M."/>
            <person name="Tritt A."/>
            <person name="Barry K.W."/>
            <person name="Grigoriev I.V."/>
            <person name="Nagy L.G."/>
            <person name="Hibbett D."/>
            <person name="Henrissat B."/>
            <person name="Matheny P.B."/>
            <person name="Labbe J."/>
            <person name="Martin F.M."/>
        </authorList>
    </citation>
    <scope>NUCLEOTIDE SEQUENCE</scope>
    <source>
        <strain evidence="1">FP105234-sp</strain>
    </source>
</reference>
<evidence type="ECO:0000313" key="2">
    <source>
        <dbReference type="Proteomes" id="UP000814033"/>
    </source>
</evidence>
<sequence length="166" mass="17824">MDDGIGYESGRNVGCCVGCEGTKGVRGGERGDVTPAVSEARGRRAAREWLAREGLMDAAEAGDGRWWGQMRAADPWLNAPVASRGWRPSAARHRATRSQTGNGTVAALVCARTRPAAGTNRRRRRRGRARDGWDWGSLEAGFCAAWAERAQNRVRGGQQCGGAGAW</sequence>